<dbReference type="Pfam" id="PF02405">
    <property type="entry name" value="MlaE"/>
    <property type="match status" value="1"/>
</dbReference>
<dbReference type="InterPro" id="IPR003453">
    <property type="entry name" value="ABC_MlaE_roteobac"/>
</dbReference>
<keyword evidence="1" id="KW-0472">Membrane</keyword>
<dbReference type="RefSeq" id="WP_307689241.1">
    <property type="nucleotide sequence ID" value="NZ_JAUSRO010000005.1"/>
</dbReference>
<feature type="region of interest" description="Disordered" evidence="2">
    <location>
        <begin position="1"/>
        <end position="30"/>
    </location>
</feature>
<organism evidence="3 4">
    <name type="scientific">Variovorax ginsengisoli</name>
    <dbReference type="NCBI Taxonomy" id="363844"/>
    <lineage>
        <taxon>Bacteria</taxon>
        <taxon>Pseudomonadati</taxon>
        <taxon>Pseudomonadota</taxon>
        <taxon>Betaproteobacteria</taxon>
        <taxon>Burkholderiales</taxon>
        <taxon>Comamonadaceae</taxon>
        <taxon>Variovorax</taxon>
    </lineage>
</organism>
<dbReference type="NCBIfam" id="TIGR00056">
    <property type="entry name" value="MlaE family lipid ABC transporter permease subunit"/>
    <property type="match status" value="1"/>
</dbReference>
<dbReference type="Proteomes" id="UP001226867">
    <property type="component" value="Unassembled WGS sequence"/>
</dbReference>
<keyword evidence="1" id="KW-1133">Transmembrane helix</keyword>
<dbReference type="InterPro" id="IPR030802">
    <property type="entry name" value="Permease_MalE"/>
</dbReference>
<comment type="subcellular location">
    <subcellularLocation>
        <location evidence="1">Cell inner membrane</location>
        <topology evidence="1">Multi-pass membrane protein</topology>
    </subcellularLocation>
</comment>
<dbReference type="PANTHER" id="PTHR30188">
    <property type="entry name" value="ABC TRANSPORTER PERMEASE PROTEIN-RELATED"/>
    <property type="match status" value="1"/>
</dbReference>
<accession>A0ABT9S4Y4</accession>
<comment type="similarity">
    <text evidence="1">Belongs to the MlaE permease family.</text>
</comment>
<keyword evidence="1" id="KW-0997">Cell inner membrane</keyword>
<comment type="caution">
    <text evidence="3">The sequence shown here is derived from an EMBL/GenBank/DDBJ whole genome shotgun (WGS) entry which is preliminary data.</text>
</comment>
<evidence type="ECO:0000313" key="3">
    <source>
        <dbReference type="EMBL" id="MDP9899415.1"/>
    </source>
</evidence>
<evidence type="ECO:0000256" key="1">
    <source>
        <dbReference type="RuleBase" id="RU362044"/>
    </source>
</evidence>
<reference evidence="3 4" key="1">
    <citation type="submission" date="2023-07" db="EMBL/GenBank/DDBJ databases">
        <title>Sorghum-associated microbial communities from plants grown in Nebraska, USA.</title>
        <authorList>
            <person name="Schachtman D."/>
        </authorList>
    </citation>
    <scope>NUCLEOTIDE SEQUENCE [LARGE SCALE GENOMIC DNA]</scope>
    <source>
        <strain evidence="3 4">DS1607</strain>
    </source>
</reference>
<feature type="transmembrane region" description="Helical" evidence="1">
    <location>
        <begin position="178"/>
        <end position="203"/>
    </location>
</feature>
<keyword evidence="1" id="KW-0812">Transmembrane</keyword>
<proteinExistence type="inferred from homology"/>
<protein>
    <submittedName>
        <fullName evidence="3">Phospholipid/cholesterol/gamma-HCH transport system permease protein</fullName>
    </submittedName>
</protein>
<name>A0ABT9S4Y4_9BURK</name>
<dbReference type="EMBL" id="JAUSRO010000005">
    <property type="protein sequence ID" value="MDP9899415.1"/>
    <property type="molecule type" value="Genomic_DNA"/>
</dbReference>
<feature type="compositionally biased region" description="Low complexity" evidence="2">
    <location>
        <begin position="12"/>
        <end position="26"/>
    </location>
</feature>
<dbReference type="PANTHER" id="PTHR30188:SF3">
    <property type="entry name" value="ABC TRANSPORTER PERMEASE"/>
    <property type="match status" value="1"/>
</dbReference>
<feature type="transmembrane region" description="Helical" evidence="1">
    <location>
        <begin position="363"/>
        <end position="386"/>
    </location>
</feature>
<sequence>MPLTAPNPAPDAPSAIAPTPATATAPRVESAGESGVLASGAWTALSFSSPRHWKALSESLERLPARADTAWDLRPIKQLDHIGAQLLWNHWHHAWPAQIELDPQHRAVLEHVARYTCSVPVEPPPTFVQHLQRLARGGSRSVRVARDFLALFGQFVLDVGTLIRAPHRGPWRDFSGQLYQFGATALPITALVGLLIGVVLAYLTSNQLRNYGAETFIVNILGLSLIRELGPVLAAVLIAGRSGSAITAQIGVMRVTEELDAMRVMGIPHGFRLVMPRVLALAIAMPLISMWTSMAALLGGMIAADMALGISPSYFMSALPRAVPLSNLWLAMAKSAVFGVLIALVGCYFGMKVKPNTESLGRGTTSSVVTSITVVILIDALFAVLFKGVGFR</sequence>
<keyword evidence="4" id="KW-1185">Reference proteome</keyword>
<evidence type="ECO:0000313" key="4">
    <source>
        <dbReference type="Proteomes" id="UP001226867"/>
    </source>
</evidence>
<feature type="transmembrane region" description="Helical" evidence="1">
    <location>
        <begin position="297"/>
        <end position="316"/>
    </location>
</feature>
<keyword evidence="1" id="KW-1003">Cell membrane</keyword>
<feature type="compositionally biased region" description="Pro residues" evidence="2">
    <location>
        <begin position="1"/>
        <end position="11"/>
    </location>
</feature>
<evidence type="ECO:0000256" key="2">
    <source>
        <dbReference type="SAM" id="MobiDB-lite"/>
    </source>
</evidence>
<gene>
    <name evidence="3" type="ORF">J2W36_001666</name>
</gene>
<feature type="transmembrane region" description="Helical" evidence="1">
    <location>
        <begin position="328"/>
        <end position="351"/>
    </location>
</feature>
<feature type="transmembrane region" description="Helical" evidence="1">
    <location>
        <begin position="273"/>
        <end position="291"/>
    </location>
</feature>